<proteinExistence type="predicted"/>
<evidence type="ECO:0000256" key="1">
    <source>
        <dbReference type="SAM" id="MobiDB-lite"/>
    </source>
</evidence>
<dbReference type="AlphaFoldDB" id="A0A1J5PUK4"/>
<gene>
    <name evidence="2" type="ORF">GALL_430360</name>
</gene>
<reference evidence="2" key="1">
    <citation type="submission" date="2016-10" db="EMBL/GenBank/DDBJ databases">
        <title>Sequence of Gallionella enrichment culture.</title>
        <authorList>
            <person name="Poehlein A."/>
            <person name="Muehling M."/>
            <person name="Daniel R."/>
        </authorList>
    </citation>
    <scope>NUCLEOTIDE SEQUENCE</scope>
</reference>
<evidence type="ECO:0000313" key="2">
    <source>
        <dbReference type="EMBL" id="OIQ75294.1"/>
    </source>
</evidence>
<accession>A0A1J5PUK4</accession>
<feature type="compositionally biased region" description="Basic and acidic residues" evidence="1">
    <location>
        <begin position="39"/>
        <end position="58"/>
    </location>
</feature>
<dbReference type="EMBL" id="MLJW01002211">
    <property type="protein sequence ID" value="OIQ75294.1"/>
    <property type="molecule type" value="Genomic_DNA"/>
</dbReference>
<comment type="caution">
    <text evidence="2">The sequence shown here is derived from an EMBL/GenBank/DDBJ whole genome shotgun (WGS) entry which is preliminary data.</text>
</comment>
<name>A0A1J5PUK4_9ZZZZ</name>
<organism evidence="2">
    <name type="scientific">mine drainage metagenome</name>
    <dbReference type="NCBI Taxonomy" id="410659"/>
    <lineage>
        <taxon>unclassified sequences</taxon>
        <taxon>metagenomes</taxon>
        <taxon>ecological metagenomes</taxon>
    </lineage>
</organism>
<sequence>MPGCISMGFVQFLGPGFLLQAAQRGGLRLAAALRQRLGKVGEQHREPQPQRHRQDETGRSFAVPSQRLKPQNGGQDAAHVDHEHDRISPLNVGRELFKRFNHCRLDQHRIEQSKGFT</sequence>
<protein>
    <submittedName>
        <fullName evidence="2">Uncharacterized protein</fullName>
    </submittedName>
</protein>
<feature type="region of interest" description="Disordered" evidence="1">
    <location>
        <begin position="38"/>
        <end position="86"/>
    </location>
</feature>